<proteinExistence type="predicted"/>
<reference evidence="2" key="1">
    <citation type="submission" date="2023-07" db="EMBL/GenBank/DDBJ databases">
        <authorList>
            <consortium name="AG Swart"/>
            <person name="Singh M."/>
            <person name="Singh A."/>
            <person name="Seah K."/>
            <person name="Emmerich C."/>
        </authorList>
    </citation>
    <scope>NUCLEOTIDE SEQUENCE</scope>
    <source>
        <strain evidence="2">DP1</strain>
    </source>
</reference>
<evidence type="ECO:0000256" key="1">
    <source>
        <dbReference type="SAM" id="MobiDB-lite"/>
    </source>
</evidence>
<feature type="compositionally biased region" description="Low complexity" evidence="1">
    <location>
        <begin position="196"/>
        <end position="206"/>
    </location>
</feature>
<evidence type="ECO:0000313" key="2">
    <source>
        <dbReference type="EMBL" id="CAI2365130.1"/>
    </source>
</evidence>
<name>A0AAD1XC64_EUPCR</name>
<comment type="caution">
    <text evidence="2">The sequence shown here is derived from an EMBL/GenBank/DDBJ whole genome shotgun (WGS) entry which is preliminary data.</text>
</comment>
<organism evidence="2 3">
    <name type="scientific">Euplotes crassus</name>
    <dbReference type="NCBI Taxonomy" id="5936"/>
    <lineage>
        <taxon>Eukaryota</taxon>
        <taxon>Sar</taxon>
        <taxon>Alveolata</taxon>
        <taxon>Ciliophora</taxon>
        <taxon>Intramacronucleata</taxon>
        <taxon>Spirotrichea</taxon>
        <taxon>Hypotrichia</taxon>
        <taxon>Euplotida</taxon>
        <taxon>Euplotidae</taxon>
        <taxon>Moneuplotes</taxon>
    </lineage>
</organism>
<accession>A0AAD1XC64</accession>
<protein>
    <submittedName>
        <fullName evidence="2">Uncharacterized protein</fullName>
    </submittedName>
</protein>
<dbReference type="AlphaFoldDB" id="A0AAD1XC64"/>
<dbReference type="Proteomes" id="UP001295684">
    <property type="component" value="Unassembled WGS sequence"/>
</dbReference>
<keyword evidence="3" id="KW-1185">Reference proteome</keyword>
<gene>
    <name evidence="2" type="ORF">ECRASSUSDP1_LOCUS6480</name>
</gene>
<evidence type="ECO:0000313" key="3">
    <source>
        <dbReference type="Proteomes" id="UP001295684"/>
    </source>
</evidence>
<feature type="region of interest" description="Disordered" evidence="1">
    <location>
        <begin position="174"/>
        <end position="208"/>
    </location>
</feature>
<dbReference type="EMBL" id="CAMPGE010006281">
    <property type="protein sequence ID" value="CAI2365130.1"/>
    <property type="molecule type" value="Genomic_DNA"/>
</dbReference>
<sequence length="446" mass="50790">MENFGKLPGNRLYGAARSTRGSVLVQSSKTLSEIKITQSPYDNMACTPSKPPVSDEVKALFEQVQDIITNKESTIFSQLENNFDKITSEKENKPVYKFDRNKELDSLIDEISNLKTTNEMISLKQNHDQVKSAQSKKSCIPVLKKCNFSTKQQDSSNYGYSPHIQKNTKVKKKLSNGNFTGKNYAKTPSRIPSMRSAKSSQKGSLKGSKKVLRSIENKFVGHQTNVKRQLKAKPVGKSFSKPSEKSIKCFKIDTQNLDCLKNEDPPTPRPILKEVNQTERPEREICENSKFKEIKTPSCTVVKKENVKVSTQRDSLKAKFNFKNKETYEKLTDNRSSSSYLLEKRDLRKKEKEKQKSECRNTPSNISALSQSISELQKNISFNVENAYRRSELQSTSLYKVQKPVNGIINYSQQRSMLSTFNQTMKSRCEGPNSSMKIIDYQDSTL</sequence>